<sequence>MITVGFAAKFISNVKIYRQVFRCCFLNYRCENLSCGVTSSLWSACIRDIKLHICFTGTPSKAVVLFDVVAV</sequence>
<evidence type="ECO:0000313" key="1">
    <source>
        <dbReference type="EMBL" id="KAH3741092.1"/>
    </source>
</evidence>
<name>A0A9D4D9F4_DREPO</name>
<protein>
    <submittedName>
        <fullName evidence="1">Uncharacterized protein</fullName>
    </submittedName>
</protein>
<organism evidence="1 2">
    <name type="scientific">Dreissena polymorpha</name>
    <name type="common">Zebra mussel</name>
    <name type="synonym">Mytilus polymorpha</name>
    <dbReference type="NCBI Taxonomy" id="45954"/>
    <lineage>
        <taxon>Eukaryota</taxon>
        <taxon>Metazoa</taxon>
        <taxon>Spiralia</taxon>
        <taxon>Lophotrochozoa</taxon>
        <taxon>Mollusca</taxon>
        <taxon>Bivalvia</taxon>
        <taxon>Autobranchia</taxon>
        <taxon>Heteroconchia</taxon>
        <taxon>Euheterodonta</taxon>
        <taxon>Imparidentia</taxon>
        <taxon>Neoheterodontei</taxon>
        <taxon>Myida</taxon>
        <taxon>Dreissenoidea</taxon>
        <taxon>Dreissenidae</taxon>
        <taxon>Dreissena</taxon>
    </lineage>
</organism>
<gene>
    <name evidence="1" type="ORF">DPMN_047810</name>
</gene>
<evidence type="ECO:0000313" key="2">
    <source>
        <dbReference type="Proteomes" id="UP000828390"/>
    </source>
</evidence>
<reference evidence="1" key="2">
    <citation type="submission" date="2020-11" db="EMBL/GenBank/DDBJ databases">
        <authorList>
            <person name="McCartney M.A."/>
            <person name="Auch B."/>
            <person name="Kono T."/>
            <person name="Mallez S."/>
            <person name="Becker A."/>
            <person name="Gohl D.M."/>
            <person name="Silverstein K.A.T."/>
            <person name="Koren S."/>
            <person name="Bechman K.B."/>
            <person name="Herman A."/>
            <person name="Abrahante J.E."/>
            <person name="Garbe J."/>
        </authorList>
    </citation>
    <scope>NUCLEOTIDE SEQUENCE</scope>
    <source>
        <strain evidence="1">Duluth1</strain>
        <tissue evidence="1">Whole animal</tissue>
    </source>
</reference>
<dbReference type="Proteomes" id="UP000828390">
    <property type="component" value="Unassembled WGS sequence"/>
</dbReference>
<dbReference type="EMBL" id="JAIWYP010000011">
    <property type="protein sequence ID" value="KAH3741092.1"/>
    <property type="molecule type" value="Genomic_DNA"/>
</dbReference>
<reference evidence="1" key="1">
    <citation type="journal article" date="2019" name="bioRxiv">
        <title>The Genome of the Zebra Mussel, Dreissena polymorpha: A Resource for Invasive Species Research.</title>
        <authorList>
            <person name="McCartney M.A."/>
            <person name="Auch B."/>
            <person name="Kono T."/>
            <person name="Mallez S."/>
            <person name="Zhang Y."/>
            <person name="Obille A."/>
            <person name="Becker A."/>
            <person name="Abrahante J.E."/>
            <person name="Garbe J."/>
            <person name="Badalamenti J.P."/>
            <person name="Herman A."/>
            <person name="Mangelson H."/>
            <person name="Liachko I."/>
            <person name="Sullivan S."/>
            <person name="Sone E.D."/>
            <person name="Koren S."/>
            <person name="Silverstein K.A.T."/>
            <person name="Beckman K.B."/>
            <person name="Gohl D.M."/>
        </authorList>
    </citation>
    <scope>NUCLEOTIDE SEQUENCE</scope>
    <source>
        <strain evidence="1">Duluth1</strain>
        <tissue evidence="1">Whole animal</tissue>
    </source>
</reference>
<accession>A0A9D4D9F4</accession>
<keyword evidence="2" id="KW-1185">Reference proteome</keyword>
<proteinExistence type="predicted"/>
<comment type="caution">
    <text evidence="1">The sequence shown here is derived from an EMBL/GenBank/DDBJ whole genome shotgun (WGS) entry which is preliminary data.</text>
</comment>
<dbReference type="AlphaFoldDB" id="A0A9D4D9F4"/>